<dbReference type="SUPFAM" id="SSF47203">
    <property type="entry name" value="Acyl-CoA dehydrogenase C-terminal domain-like"/>
    <property type="match status" value="1"/>
</dbReference>
<comment type="caution">
    <text evidence="9">The sequence shown here is derived from an EMBL/GenBank/DDBJ whole genome shotgun (WGS) entry which is preliminary data.</text>
</comment>
<reference evidence="9 10" key="1">
    <citation type="submission" date="2023-07" db="EMBL/GenBank/DDBJ databases">
        <authorList>
            <person name="Girao M."/>
            <person name="Carvalho M.F."/>
        </authorList>
    </citation>
    <scope>NUCLEOTIDE SEQUENCE [LARGE SCALE GENOMIC DNA]</scope>
    <source>
        <strain evidence="9 10">66/93</strain>
    </source>
</reference>
<organism evidence="9 10">
    <name type="scientific">Nocardiopsis tropica</name>
    <dbReference type="NCBI Taxonomy" id="109330"/>
    <lineage>
        <taxon>Bacteria</taxon>
        <taxon>Bacillati</taxon>
        <taxon>Actinomycetota</taxon>
        <taxon>Actinomycetes</taxon>
        <taxon>Streptosporangiales</taxon>
        <taxon>Nocardiopsidaceae</taxon>
        <taxon>Nocardiopsis</taxon>
    </lineage>
</organism>
<name>A0ABU7KL67_9ACTN</name>
<dbReference type="Gene3D" id="1.10.540.10">
    <property type="entry name" value="Acyl-CoA dehydrogenase/oxidase, N-terminal domain"/>
    <property type="match status" value="1"/>
</dbReference>
<dbReference type="InterPro" id="IPR046373">
    <property type="entry name" value="Acyl-CoA_Oxase/DH_mid-dom_sf"/>
</dbReference>
<evidence type="ECO:0000313" key="9">
    <source>
        <dbReference type="EMBL" id="MEE2050038.1"/>
    </source>
</evidence>
<dbReference type="InterPro" id="IPR037069">
    <property type="entry name" value="AcylCoA_DH/ox_N_sf"/>
</dbReference>
<feature type="domain" description="Acyl-CoA dehydrogenase/oxidase N-terminal" evidence="8">
    <location>
        <begin position="34"/>
        <end position="113"/>
    </location>
</feature>
<evidence type="ECO:0000259" key="7">
    <source>
        <dbReference type="Pfam" id="PF00441"/>
    </source>
</evidence>
<evidence type="ECO:0000259" key="8">
    <source>
        <dbReference type="Pfam" id="PF02771"/>
    </source>
</evidence>
<dbReference type="SUPFAM" id="SSF56645">
    <property type="entry name" value="Acyl-CoA dehydrogenase NM domain-like"/>
    <property type="match status" value="1"/>
</dbReference>
<dbReference type="CDD" id="cd00567">
    <property type="entry name" value="ACAD"/>
    <property type="match status" value="1"/>
</dbReference>
<dbReference type="Gene3D" id="2.40.110.10">
    <property type="entry name" value="Butyryl-CoA Dehydrogenase, subunit A, domain 2"/>
    <property type="match status" value="1"/>
</dbReference>
<dbReference type="RefSeq" id="WP_330157280.1">
    <property type="nucleotide sequence ID" value="NZ_BAAAJA010000018.1"/>
</dbReference>
<feature type="coiled-coil region" evidence="5">
    <location>
        <begin position="453"/>
        <end position="480"/>
    </location>
</feature>
<keyword evidence="3" id="KW-0285">Flavoprotein</keyword>
<dbReference type="InterPro" id="IPR009075">
    <property type="entry name" value="AcylCo_DH/oxidase_C"/>
</dbReference>
<accession>A0ABU7KL67</accession>
<gene>
    <name evidence="9" type="ORF">Q8A49_05950</name>
</gene>
<dbReference type="PANTHER" id="PTHR43884">
    <property type="entry name" value="ACYL-COA DEHYDROGENASE"/>
    <property type="match status" value="1"/>
</dbReference>
<evidence type="ECO:0000313" key="10">
    <source>
        <dbReference type="Proteomes" id="UP001348641"/>
    </source>
</evidence>
<evidence type="ECO:0000256" key="1">
    <source>
        <dbReference type="ARBA" id="ARBA00001974"/>
    </source>
</evidence>
<evidence type="ECO:0000256" key="3">
    <source>
        <dbReference type="ARBA" id="ARBA00022630"/>
    </source>
</evidence>
<evidence type="ECO:0000256" key="5">
    <source>
        <dbReference type="SAM" id="Coils"/>
    </source>
</evidence>
<dbReference type="InterPro" id="IPR009100">
    <property type="entry name" value="AcylCoA_DH/oxidase_NM_dom_sf"/>
</dbReference>
<evidence type="ECO:0000256" key="2">
    <source>
        <dbReference type="ARBA" id="ARBA00009347"/>
    </source>
</evidence>
<protein>
    <submittedName>
        <fullName evidence="9">Acyl-CoA dehydrogenase family protein</fullName>
    </submittedName>
</protein>
<dbReference type="InterPro" id="IPR036250">
    <property type="entry name" value="AcylCo_DH-like_C"/>
</dbReference>
<comment type="similarity">
    <text evidence="2">Belongs to the acyl-CoA dehydrogenase family.</text>
</comment>
<sequence length="576" mass="61823">MSSRPRVGGADALERRLGDPTDPDNPLGFGPVLEADEAEEMFPAGERALADFGLNAEFVPAEYGGRLMGLDRFVTVMRAVFRRDPSLGLGYGFSSFIAGVNIWLAGDGEQRRTAASLLLGGHRIASAYHELPHGNDFAGTECAATRDPSGRLRLSGRKEVVTNIRRARALVVLARTSERPGSRSHSQLLVDKAVLPPGSIADLRRRPGVGMRGVQLGGLEFRDCPVPDSAVLGVEGHGIETALRSFQLTRTALPGMLCGVLDSGLRLTQTLAVERMLYGEPVSALPVVRAQLADAFVDLLISDCCATVAARGAHLLPEQASVHSSAVKYQVSGHLLEAMNSLSAVLGASFYLRDGRFGAFQKLLRDLKPAGFGHAARVACLVTMLPQLPVLARRGWAAGPAAPPEVFRPGVELGRLPFERLRLSGKGRDSLLTALATGIDQAADGGTTEGSHAHDLRMLMAQLREETEDLRKACAELRAADIGVDAPPAVLRLPARYAALLAASACLNVWREAGVQQDPSLQDPVWLIAALNRLVTRMGRPGVQSLDPLREHLYSQLAERHAAAESFDLYRRRLPG</sequence>
<evidence type="ECO:0000256" key="4">
    <source>
        <dbReference type="ARBA" id="ARBA00022827"/>
    </source>
</evidence>
<evidence type="ECO:0000256" key="6">
    <source>
        <dbReference type="SAM" id="MobiDB-lite"/>
    </source>
</evidence>
<dbReference type="Gene3D" id="1.20.140.10">
    <property type="entry name" value="Butyryl-CoA Dehydrogenase, subunit A, domain 3"/>
    <property type="match status" value="1"/>
</dbReference>
<feature type="region of interest" description="Disordered" evidence="6">
    <location>
        <begin position="1"/>
        <end position="29"/>
    </location>
</feature>
<proteinExistence type="inferred from homology"/>
<dbReference type="PANTHER" id="PTHR43884:SF19">
    <property type="entry name" value="ACYL-COA DEHYDROGENASE FADE4-RELATED"/>
    <property type="match status" value="1"/>
</dbReference>
<dbReference type="Pfam" id="PF00441">
    <property type="entry name" value="Acyl-CoA_dh_1"/>
    <property type="match status" value="1"/>
</dbReference>
<keyword evidence="4" id="KW-0274">FAD</keyword>
<dbReference type="EMBL" id="JAUUCC010000010">
    <property type="protein sequence ID" value="MEE2050038.1"/>
    <property type="molecule type" value="Genomic_DNA"/>
</dbReference>
<dbReference type="InterPro" id="IPR013786">
    <property type="entry name" value="AcylCoA_DH/ox_N"/>
</dbReference>
<keyword evidence="5" id="KW-0175">Coiled coil</keyword>
<dbReference type="Proteomes" id="UP001348641">
    <property type="component" value="Unassembled WGS sequence"/>
</dbReference>
<comment type="cofactor">
    <cofactor evidence="1">
        <name>FAD</name>
        <dbReference type="ChEBI" id="CHEBI:57692"/>
    </cofactor>
</comment>
<feature type="domain" description="Acyl-CoA dehydrogenase/oxidase C-terminal" evidence="7">
    <location>
        <begin position="236"/>
        <end position="368"/>
    </location>
</feature>
<dbReference type="Pfam" id="PF02771">
    <property type="entry name" value="Acyl-CoA_dh_N"/>
    <property type="match status" value="1"/>
</dbReference>